<dbReference type="Gene3D" id="3.30.70.120">
    <property type="match status" value="1"/>
</dbReference>
<dbReference type="InterPro" id="IPR015867">
    <property type="entry name" value="N-reg_PII/ATP_PRibTrfase_C"/>
</dbReference>
<dbReference type="Pfam" id="PF03091">
    <property type="entry name" value="CutA1"/>
    <property type="match status" value="1"/>
</dbReference>
<gene>
    <name evidence="1" type="primary">cutA</name>
    <name evidence="1" type="ORF">HXA33_15810</name>
</gene>
<dbReference type="EMBL" id="JABXYM010000001">
    <property type="protein sequence ID" value="MCR6098004.1"/>
    <property type="molecule type" value="Genomic_DNA"/>
</dbReference>
<proteinExistence type="predicted"/>
<dbReference type="InterPro" id="IPR004323">
    <property type="entry name" value="Ion_tolerance_CutA"/>
</dbReference>
<comment type="caution">
    <text evidence="1">The sequence shown here is derived from an EMBL/GenBank/DDBJ whole genome shotgun (WGS) entry which is preliminary data.</text>
</comment>
<organism evidence="1 2">
    <name type="scientific">Salipaludibacillus agaradhaerens</name>
    <name type="common">Bacillus agaradhaerens</name>
    <dbReference type="NCBI Taxonomy" id="76935"/>
    <lineage>
        <taxon>Bacteria</taxon>
        <taxon>Bacillati</taxon>
        <taxon>Bacillota</taxon>
        <taxon>Bacilli</taxon>
        <taxon>Bacillales</taxon>
        <taxon>Bacillaceae</taxon>
    </lineage>
</organism>
<keyword evidence="2" id="KW-1185">Reference proteome</keyword>
<dbReference type="Proteomes" id="UP001057753">
    <property type="component" value="Unassembled WGS sequence"/>
</dbReference>
<dbReference type="SUPFAM" id="SSF102705">
    <property type="entry name" value="NIF3 (NGG1p interacting factor 3)-like"/>
    <property type="match status" value="1"/>
</dbReference>
<dbReference type="AlphaFoldDB" id="A0A9Q4B464"/>
<dbReference type="PANTHER" id="PTHR41774:SF1">
    <property type="entry name" value="NGG1P INTERACTING FACTOR NIF3"/>
    <property type="match status" value="1"/>
</dbReference>
<name>A0A9Q4B464_SALAG</name>
<protein>
    <submittedName>
        <fullName evidence="1">Divalent cation tolerance protein CutA</fullName>
    </submittedName>
</protein>
<reference evidence="1" key="1">
    <citation type="submission" date="2020-06" db="EMBL/GenBank/DDBJ databases">
        <title>Insight into the genomes of haloalkaliphilic bacilli from Kenyan soda lakes.</title>
        <authorList>
            <person name="Mwirichia R."/>
            <person name="Villamizar G.C."/>
            <person name="Poehlein A."/>
            <person name="Mugweru J."/>
            <person name="Kipnyargis A."/>
            <person name="Kiplimo D."/>
            <person name="Orwa P."/>
            <person name="Daniel R."/>
        </authorList>
    </citation>
    <scope>NUCLEOTIDE SEQUENCE</scope>
    <source>
        <strain evidence="1">B1096_S55</strain>
    </source>
</reference>
<evidence type="ECO:0000313" key="2">
    <source>
        <dbReference type="Proteomes" id="UP001057753"/>
    </source>
</evidence>
<evidence type="ECO:0000313" key="1">
    <source>
        <dbReference type="EMBL" id="MCR6098004.1"/>
    </source>
</evidence>
<dbReference type="PANTHER" id="PTHR41774">
    <property type="match status" value="1"/>
</dbReference>
<dbReference type="GO" id="GO:0010038">
    <property type="term" value="P:response to metal ion"/>
    <property type="evidence" value="ECO:0007669"/>
    <property type="project" value="InterPro"/>
</dbReference>
<dbReference type="RefSeq" id="WP_257822384.1">
    <property type="nucleotide sequence ID" value="NZ_JABXYM010000001.1"/>
</dbReference>
<accession>A0A9Q4B464</accession>
<sequence length="107" mass="12313">MQFTHVKIEVLMPEGYIALLRNKLNEAAVIRQGNYEHVISYSHVHGYWRPLEGAEPFEGEEGKISHGTECLVTFKTHCNNVLAVKEIIEDIHPYEEPVYHVIPLMDV</sequence>
<dbReference type="InterPro" id="IPR036069">
    <property type="entry name" value="DUF34/NIF3_sf"/>
</dbReference>